<name>A0ABU8B8J5_9BRAD</name>
<accession>A0ABU8B8J5</accession>
<dbReference type="RefSeq" id="WP_334479721.1">
    <property type="nucleotide sequence ID" value="NZ_JAZHRV010000001.1"/>
</dbReference>
<evidence type="ECO:0000256" key="1">
    <source>
        <dbReference type="SAM" id="MobiDB-lite"/>
    </source>
</evidence>
<feature type="compositionally biased region" description="Low complexity" evidence="1">
    <location>
        <begin position="82"/>
        <end position="96"/>
    </location>
</feature>
<dbReference type="EMBL" id="JAZHRV010000001">
    <property type="protein sequence ID" value="MEH2554863.1"/>
    <property type="molecule type" value="Genomic_DNA"/>
</dbReference>
<comment type="caution">
    <text evidence="2">The sequence shown here is derived from an EMBL/GenBank/DDBJ whole genome shotgun (WGS) entry which is preliminary data.</text>
</comment>
<dbReference type="Proteomes" id="UP001364224">
    <property type="component" value="Unassembled WGS sequence"/>
</dbReference>
<sequence>MRTLLICALATTLVGCSSQQSTQPSCVGLNPFACLTAVQVPIEPEPYDSGSAAAKPATAVAWRGDGPPRSDAEHAVRRTPRPIKVAAKAAPAVPIPRRSPQTDPQTTGNAVASEAARASEATRASEAARASATDPHSTTEVPQTRTTQEQVAAASAVAERMTVPTLDASLDALVAVLVAGPDVKSVSDLAGKTIAIDDRYSEQSISRVRTAMAAAGALEVQLSKGQTTAINRLVGKEVAAAVVGLVSANAADSFPELPRYRTFQVPLAARSSPAKP</sequence>
<dbReference type="PROSITE" id="PS51257">
    <property type="entry name" value="PROKAR_LIPOPROTEIN"/>
    <property type="match status" value="1"/>
</dbReference>
<feature type="compositionally biased region" description="Polar residues" evidence="1">
    <location>
        <begin position="99"/>
        <end position="110"/>
    </location>
</feature>
<gene>
    <name evidence="2" type="ORF">V1286_002392</name>
</gene>
<evidence type="ECO:0000313" key="2">
    <source>
        <dbReference type="EMBL" id="MEH2554863.1"/>
    </source>
</evidence>
<feature type="region of interest" description="Disordered" evidence="1">
    <location>
        <begin position="61"/>
        <end position="153"/>
    </location>
</feature>
<keyword evidence="3" id="KW-1185">Reference proteome</keyword>
<organism evidence="2 3">
    <name type="scientific">Bradyrhizobium algeriense</name>
    <dbReference type="NCBI Taxonomy" id="634784"/>
    <lineage>
        <taxon>Bacteria</taxon>
        <taxon>Pseudomonadati</taxon>
        <taxon>Pseudomonadota</taxon>
        <taxon>Alphaproteobacteria</taxon>
        <taxon>Hyphomicrobiales</taxon>
        <taxon>Nitrobacteraceae</taxon>
        <taxon>Bradyrhizobium</taxon>
    </lineage>
</organism>
<feature type="compositionally biased region" description="Basic and acidic residues" evidence="1">
    <location>
        <begin position="66"/>
        <end position="76"/>
    </location>
</feature>
<proteinExistence type="predicted"/>
<protein>
    <submittedName>
        <fullName evidence="2">Uncharacterized protein</fullName>
    </submittedName>
</protein>
<feature type="compositionally biased region" description="Polar residues" evidence="1">
    <location>
        <begin position="134"/>
        <end position="145"/>
    </location>
</feature>
<reference evidence="2 3" key="1">
    <citation type="submission" date="2024-02" db="EMBL/GenBank/DDBJ databases">
        <title>Adaptive strategies in a cosmopolitan and abundant soil bacterium.</title>
        <authorList>
            <person name="Carini P."/>
        </authorList>
    </citation>
    <scope>NUCLEOTIDE SEQUENCE [LARGE SCALE GENOMIC DNA]</scope>
    <source>
        <strain evidence="2 3">AZCC 1608</strain>
    </source>
</reference>
<evidence type="ECO:0000313" key="3">
    <source>
        <dbReference type="Proteomes" id="UP001364224"/>
    </source>
</evidence>
<feature type="compositionally biased region" description="Low complexity" evidence="1">
    <location>
        <begin position="112"/>
        <end position="133"/>
    </location>
</feature>